<feature type="transmembrane region" description="Helical" evidence="8">
    <location>
        <begin position="231"/>
        <end position="257"/>
    </location>
</feature>
<keyword evidence="2 8" id="KW-0813">Transport</keyword>
<evidence type="ECO:0000256" key="2">
    <source>
        <dbReference type="ARBA" id="ARBA00022448"/>
    </source>
</evidence>
<keyword evidence="6 8" id="KW-1133">Transmembrane helix</keyword>
<dbReference type="SUPFAM" id="SSF161098">
    <property type="entry name" value="MetI-like"/>
    <property type="match status" value="2"/>
</dbReference>
<sequence length="594" mass="63988">MNHVKVDETPARSTEPAEPAPRADPPPAARGGRLAAGTLVNVAMVVLIGYLVLVPLVILLYSSLKASTTQLPFQVSGFSFTNFVNVFESSHFASVAGNTALYVVGSLLVALVLSMCLAYLMERTDIPGRRFLAPMALAPMAVPVTVMAIAWALVANPVNGPLAVAVREVFGVDIDIYSLAGMILVMGIFGVPSMYLTIAPAFARLNPELEEAAAAVGAPLRRRLRLIVFPLVMPAVSAAAMLLVVVALEGFAIPAILGLPKQIFVFSSQIQYYVQPPTGLPNYGQASSYGVLLLAVSLVMLLVYRRRTRDAHRFRVVSGKGYRQTRTELGRWRIPVFVVVCVYLAVGIALPILTLVWTSFSPFVRPVSLSGLGSLTLSNYSTVFTAPGMGQILLNTAEVVLLTATVATAISAWLAMSASRRRFPGSTFLFEATFLVFGIPSVVLGFAILFLYIFFPVPPIYGTVWIIIVALVARYLPRGSRMVQTAMLQLDDGLVEAAQVTGARPFTVTRTVLLPLLSPALRKCWLWIFAQALGELPIALVLTSPDNRTLVVELWSIFTSSGDYPTASALAVLLLVVSTVAVWSVNRRGAMEES</sequence>
<evidence type="ECO:0000256" key="6">
    <source>
        <dbReference type="ARBA" id="ARBA00022989"/>
    </source>
</evidence>
<dbReference type="PROSITE" id="PS50928">
    <property type="entry name" value="ABC_TM1"/>
    <property type="match status" value="2"/>
</dbReference>
<evidence type="ECO:0000256" key="1">
    <source>
        <dbReference type="ARBA" id="ARBA00004429"/>
    </source>
</evidence>
<reference evidence="12" key="1">
    <citation type="journal article" date="2019" name="Int. J. Syst. Evol. Microbiol.">
        <title>The Global Catalogue of Microorganisms (GCM) 10K type strain sequencing project: providing services to taxonomists for standard genome sequencing and annotation.</title>
        <authorList>
            <consortium name="The Broad Institute Genomics Platform"/>
            <consortium name="The Broad Institute Genome Sequencing Center for Infectious Disease"/>
            <person name="Wu L."/>
            <person name="Ma J."/>
        </authorList>
    </citation>
    <scope>NUCLEOTIDE SEQUENCE [LARGE SCALE GENOMIC DNA]</scope>
    <source>
        <strain evidence="12">JCM 17657</strain>
    </source>
</reference>
<keyword evidence="3" id="KW-1003">Cell membrane</keyword>
<feature type="domain" description="ABC transmembrane type-1" evidence="10">
    <location>
        <begin position="96"/>
        <end position="304"/>
    </location>
</feature>
<feature type="transmembrane region" description="Helical" evidence="8">
    <location>
        <begin position="428"/>
        <end position="454"/>
    </location>
</feature>
<keyword evidence="5 8" id="KW-0812">Transmembrane</keyword>
<evidence type="ECO:0000256" key="4">
    <source>
        <dbReference type="ARBA" id="ARBA00022519"/>
    </source>
</evidence>
<feature type="transmembrane region" description="Helical" evidence="8">
    <location>
        <begin position="564"/>
        <end position="585"/>
    </location>
</feature>
<feature type="compositionally biased region" description="Basic and acidic residues" evidence="9">
    <location>
        <begin position="1"/>
        <end position="10"/>
    </location>
</feature>
<feature type="transmembrane region" description="Helical" evidence="8">
    <location>
        <begin position="524"/>
        <end position="544"/>
    </location>
</feature>
<evidence type="ECO:0000256" key="7">
    <source>
        <dbReference type="ARBA" id="ARBA00023136"/>
    </source>
</evidence>
<protein>
    <submittedName>
        <fullName evidence="11">Iron ABC transporter permease</fullName>
    </submittedName>
</protein>
<feature type="transmembrane region" description="Helical" evidence="8">
    <location>
        <begin position="132"/>
        <end position="154"/>
    </location>
</feature>
<dbReference type="EMBL" id="BAABIV010000007">
    <property type="protein sequence ID" value="GAA4981676.1"/>
    <property type="molecule type" value="Genomic_DNA"/>
</dbReference>
<evidence type="ECO:0000256" key="9">
    <source>
        <dbReference type="SAM" id="MobiDB-lite"/>
    </source>
</evidence>
<feature type="transmembrane region" description="Helical" evidence="8">
    <location>
        <begin position="460"/>
        <end position="477"/>
    </location>
</feature>
<comment type="caution">
    <text evidence="11">The sequence shown here is derived from an EMBL/GenBank/DDBJ whole genome shotgun (WGS) entry which is preliminary data.</text>
</comment>
<evidence type="ECO:0000259" key="10">
    <source>
        <dbReference type="PROSITE" id="PS50928"/>
    </source>
</evidence>
<feature type="compositionally biased region" description="Pro residues" evidence="9">
    <location>
        <begin position="18"/>
        <end position="28"/>
    </location>
</feature>
<evidence type="ECO:0000256" key="3">
    <source>
        <dbReference type="ARBA" id="ARBA00022475"/>
    </source>
</evidence>
<dbReference type="Pfam" id="PF00528">
    <property type="entry name" value="BPD_transp_1"/>
    <property type="match status" value="2"/>
</dbReference>
<feature type="region of interest" description="Disordered" evidence="9">
    <location>
        <begin position="1"/>
        <end position="29"/>
    </location>
</feature>
<dbReference type="CDD" id="cd06261">
    <property type="entry name" value="TM_PBP2"/>
    <property type="match status" value="2"/>
</dbReference>
<organism evidence="11 12">
    <name type="scientific">Streptomyces hyderabadensis</name>
    <dbReference type="NCBI Taxonomy" id="598549"/>
    <lineage>
        <taxon>Bacteria</taxon>
        <taxon>Bacillati</taxon>
        <taxon>Actinomycetota</taxon>
        <taxon>Actinomycetes</taxon>
        <taxon>Kitasatosporales</taxon>
        <taxon>Streptomycetaceae</taxon>
        <taxon>Streptomyces</taxon>
    </lineage>
</organism>
<feature type="transmembrane region" description="Helical" evidence="8">
    <location>
        <begin position="286"/>
        <end position="304"/>
    </location>
</feature>
<comment type="similarity">
    <text evidence="8">Belongs to the binding-protein-dependent transport system permease family.</text>
</comment>
<name>A0ABP9HXK4_9ACTN</name>
<evidence type="ECO:0000256" key="5">
    <source>
        <dbReference type="ARBA" id="ARBA00022692"/>
    </source>
</evidence>
<feature type="domain" description="ABC transmembrane type-1" evidence="10">
    <location>
        <begin position="393"/>
        <end position="585"/>
    </location>
</feature>
<comment type="subcellular location">
    <subcellularLocation>
        <location evidence="1">Cell inner membrane</location>
        <topology evidence="1">Multi-pass membrane protein</topology>
    </subcellularLocation>
    <subcellularLocation>
        <location evidence="8">Cell membrane</location>
        <topology evidence="8">Multi-pass membrane protein</topology>
    </subcellularLocation>
</comment>
<feature type="transmembrane region" description="Helical" evidence="8">
    <location>
        <begin position="392"/>
        <end position="416"/>
    </location>
</feature>
<evidence type="ECO:0000313" key="12">
    <source>
        <dbReference type="Proteomes" id="UP001500610"/>
    </source>
</evidence>
<evidence type="ECO:0000256" key="8">
    <source>
        <dbReference type="RuleBase" id="RU363032"/>
    </source>
</evidence>
<keyword evidence="12" id="KW-1185">Reference proteome</keyword>
<gene>
    <name evidence="11" type="ORF">GCM10023257_20130</name>
</gene>
<keyword evidence="4" id="KW-0997">Cell inner membrane</keyword>
<dbReference type="InterPro" id="IPR000515">
    <property type="entry name" value="MetI-like"/>
</dbReference>
<feature type="transmembrane region" description="Helical" evidence="8">
    <location>
        <begin position="39"/>
        <end position="61"/>
    </location>
</feature>
<keyword evidence="7 8" id="KW-0472">Membrane</keyword>
<evidence type="ECO:0000313" key="11">
    <source>
        <dbReference type="EMBL" id="GAA4981676.1"/>
    </source>
</evidence>
<proteinExistence type="inferred from homology"/>
<dbReference type="Proteomes" id="UP001500610">
    <property type="component" value="Unassembled WGS sequence"/>
</dbReference>
<dbReference type="PANTHER" id="PTHR43357">
    <property type="entry name" value="INNER MEMBRANE ABC TRANSPORTER PERMEASE PROTEIN YDCV"/>
    <property type="match status" value="1"/>
</dbReference>
<feature type="transmembrane region" description="Helical" evidence="8">
    <location>
        <begin position="336"/>
        <end position="360"/>
    </location>
</feature>
<dbReference type="Gene3D" id="1.10.3720.10">
    <property type="entry name" value="MetI-like"/>
    <property type="match status" value="2"/>
</dbReference>
<dbReference type="PANTHER" id="PTHR43357:SF4">
    <property type="entry name" value="INNER MEMBRANE ABC TRANSPORTER PERMEASE PROTEIN YDCV"/>
    <property type="match status" value="1"/>
</dbReference>
<dbReference type="InterPro" id="IPR035906">
    <property type="entry name" value="MetI-like_sf"/>
</dbReference>
<accession>A0ABP9HXK4</accession>
<feature type="transmembrane region" description="Helical" evidence="8">
    <location>
        <begin position="174"/>
        <end position="196"/>
    </location>
</feature>
<feature type="transmembrane region" description="Helical" evidence="8">
    <location>
        <begin position="100"/>
        <end position="120"/>
    </location>
</feature>